<dbReference type="SMART" id="SM00471">
    <property type="entry name" value="HDc"/>
    <property type="match status" value="1"/>
</dbReference>
<evidence type="ECO:0000313" key="3">
    <source>
        <dbReference type="Proteomes" id="UP000199230"/>
    </source>
</evidence>
<sequence>MNHTTISFDTIKQNEEVTAYMTAGDQVLEAMGYTEHAFVHGRIVANWASEIISAFGYSDREAELVKIAAYLHDIGNVVNREGHAQSSAIIAFTLLTRLGMDPKEISQIISSIGNHDEGNGQIISPLSAALAIADKSDVRRSRVRNQDPITFDIHDRVNYAVEKSELIVDATKKTVTLYLTIDTAIAPKIEYFEIFLGRMMMCRKAADSLGATFLLFMNQTQML</sequence>
<feature type="domain" description="HD/PDEase" evidence="1">
    <location>
        <begin position="33"/>
        <end position="148"/>
    </location>
</feature>
<evidence type="ECO:0000259" key="1">
    <source>
        <dbReference type="SMART" id="SM00471"/>
    </source>
</evidence>
<dbReference type="PANTHER" id="PTHR40517:SF1">
    <property type="entry name" value="METAL-DEPENDENT PHOSPHOHYDROLASE, HD SUPERFAMILY-RELATED"/>
    <property type="match status" value="1"/>
</dbReference>
<name>A0A1H3QH37_9FIRM</name>
<dbReference type="PANTHER" id="PTHR40517">
    <property type="entry name" value="METAL-DEPENDENT PHOSPHOHYDROLASE, HD SUPERFAMILY-RELATED"/>
    <property type="match status" value="1"/>
</dbReference>
<dbReference type="RefSeq" id="WP_093314880.1">
    <property type="nucleotide sequence ID" value="NZ_FNPV01000009.1"/>
</dbReference>
<dbReference type="EMBL" id="FNPV01000009">
    <property type="protein sequence ID" value="SDZ12600.1"/>
    <property type="molecule type" value="Genomic_DNA"/>
</dbReference>
<keyword evidence="3" id="KW-1185">Reference proteome</keyword>
<dbReference type="Pfam" id="PF01966">
    <property type="entry name" value="HD"/>
    <property type="match status" value="1"/>
</dbReference>
<dbReference type="InterPro" id="IPR003607">
    <property type="entry name" value="HD/PDEase_dom"/>
</dbReference>
<dbReference type="Proteomes" id="UP000199230">
    <property type="component" value="Unassembled WGS sequence"/>
</dbReference>
<dbReference type="STRING" id="159292.SAMN05192546_10975"/>
<reference evidence="2 3" key="1">
    <citation type="submission" date="2016-10" db="EMBL/GenBank/DDBJ databases">
        <authorList>
            <person name="de Groot N.N."/>
        </authorList>
    </citation>
    <scope>NUCLEOTIDE SEQUENCE [LARGE SCALE GENOMIC DNA]</scope>
    <source>
        <strain evidence="2 3">APO</strain>
    </source>
</reference>
<dbReference type="OrthoDB" id="247014at2"/>
<dbReference type="Gene3D" id="1.10.3210.10">
    <property type="entry name" value="Hypothetical protein af1432"/>
    <property type="match status" value="1"/>
</dbReference>
<gene>
    <name evidence="2" type="ORF">SAMN05192546_10975</name>
</gene>
<dbReference type="SUPFAM" id="SSF109604">
    <property type="entry name" value="HD-domain/PDEase-like"/>
    <property type="match status" value="1"/>
</dbReference>
<accession>A0A1H3QH37</accession>
<proteinExistence type="predicted"/>
<evidence type="ECO:0000313" key="2">
    <source>
        <dbReference type="EMBL" id="SDZ12600.1"/>
    </source>
</evidence>
<dbReference type="InterPro" id="IPR039967">
    <property type="entry name" value="MJ1020-like"/>
</dbReference>
<protein>
    <recommendedName>
        <fullName evidence="1">HD/PDEase domain-containing protein</fullName>
    </recommendedName>
</protein>
<dbReference type="CDD" id="cd00077">
    <property type="entry name" value="HDc"/>
    <property type="match status" value="1"/>
</dbReference>
<dbReference type="InterPro" id="IPR006674">
    <property type="entry name" value="HD_domain"/>
</dbReference>
<dbReference type="AlphaFoldDB" id="A0A1H3QH37"/>
<organism evidence="2 3">
    <name type="scientific">Tindallia californiensis</name>
    <dbReference type="NCBI Taxonomy" id="159292"/>
    <lineage>
        <taxon>Bacteria</taxon>
        <taxon>Bacillati</taxon>
        <taxon>Bacillota</taxon>
        <taxon>Clostridia</taxon>
        <taxon>Peptostreptococcales</taxon>
        <taxon>Tindalliaceae</taxon>
        <taxon>Tindallia</taxon>
    </lineage>
</organism>